<gene>
    <name evidence="2" type="ORF">K490DRAFT_54550</name>
</gene>
<protein>
    <submittedName>
        <fullName evidence="2">Uncharacterized protein</fullName>
    </submittedName>
</protein>
<keyword evidence="3" id="KW-1185">Reference proteome</keyword>
<sequence>MIGMVANKTKLKRAKSLGQASGGALSGRRRRSSTARLEDGELIGGSSASRPLYAYTLEEAESQSLSVEAVLAAAGGSRRETKQSSDAGTPAVLPCEHGGHAAPFDSWWLVGAQGSRLRAQGSCSLPASSAGDCILTDSSRWQSRSRSTFHD</sequence>
<proteinExistence type="predicted"/>
<evidence type="ECO:0000313" key="2">
    <source>
        <dbReference type="EMBL" id="KAF2090146.1"/>
    </source>
</evidence>
<dbReference type="AlphaFoldDB" id="A0A9P4LX20"/>
<comment type="caution">
    <text evidence="2">The sequence shown here is derived from an EMBL/GenBank/DDBJ whole genome shotgun (WGS) entry which is preliminary data.</text>
</comment>
<accession>A0A9P4LX20</accession>
<feature type="region of interest" description="Disordered" evidence="1">
    <location>
        <begin position="1"/>
        <end position="47"/>
    </location>
</feature>
<dbReference type="Proteomes" id="UP000799776">
    <property type="component" value="Unassembled WGS sequence"/>
</dbReference>
<organism evidence="2 3">
    <name type="scientific">Saccharata proteae CBS 121410</name>
    <dbReference type="NCBI Taxonomy" id="1314787"/>
    <lineage>
        <taxon>Eukaryota</taxon>
        <taxon>Fungi</taxon>
        <taxon>Dikarya</taxon>
        <taxon>Ascomycota</taxon>
        <taxon>Pezizomycotina</taxon>
        <taxon>Dothideomycetes</taxon>
        <taxon>Dothideomycetes incertae sedis</taxon>
        <taxon>Botryosphaeriales</taxon>
        <taxon>Saccharataceae</taxon>
        <taxon>Saccharata</taxon>
    </lineage>
</organism>
<name>A0A9P4LX20_9PEZI</name>
<reference evidence="2" key="1">
    <citation type="journal article" date="2020" name="Stud. Mycol.">
        <title>101 Dothideomycetes genomes: a test case for predicting lifestyles and emergence of pathogens.</title>
        <authorList>
            <person name="Haridas S."/>
            <person name="Albert R."/>
            <person name="Binder M."/>
            <person name="Bloem J."/>
            <person name="Labutti K."/>
            <person name="Salamov A."/>
            <person name="Andreopoulos B."/>
            <person name="Baker S."/>
            <person name="Barry K."/>
            <person name="Bills G."/>
            <person name="Bluhm B."/>
            <person name="Cannon C."/>
            <person name="Castanera R."/>
            <person name="Culley D."/>
            <person name="Daum C."/>
            <person name="Ezra D."/>
            <person name="Gonzalez J."/>
            <person name="Henrissat B."/>
            <person name="Kuo A."/>
            <person name="Liang C."/>
            <person name="Lipzen A."/>
            <person name="Lutzoni F."/>
            <person name="Magnuson J."/>
            <person name="Mondo S."/>
            <person name="Nolan M."/>
            <person name="Ohm R."/>
            <person name="Pangilinan J."/>
            <person name="Park H.-J."/>
            <person name="Ramirez L."/>
            <person name="Alfaro M."/>
            <person name="Sun H."/>
            <person name="Tritt A."/>
            <person name="Yoshinaga Y."/>
            <person name="Zwiers L.-H."/>
            <person name="Turgeon B."/>
            <person name="Goodwin S."/>
            <person name="Spatafora J."/>
            <person name="Crous P."/>
            <person name="Grigoriev I."/>
        </authorList>
    </citation>
    <scope>NUCLEOTIDE SEQUENCE</scope>
    <source>
        <strain evidence="2">CBS 121410</strain>
    </source>
</reference>
<dbReference type="EMBL" id="ML978713">
    <property type="protein sequence ID" value="KAF2090146.1"/>
    <property type="molecule type" value="Genomic_DNA"/>
</dbReference>
<evidence type="ECO:0000256" key="1">
    <source>
        <dbReference type="SAM" id="MobiDB-lite"/>
    </source>
</evidence>
<evidence type="ECO:0000313" key="3">
    <source>
        <dbReference type="Proteomes" id="UP000799776"/>
    </source>
</evidence>